<accession>A0A1G7PXM7</accession>
<reference evidence="1 2" key="1">
    <citation type="submission" date="2016-10" db="EMBL/GenBank/DDBJ databases">
        <authorList>
            <person name="de Groot N.N."/>
        </authorList>
    </citation>
    <scope>NUCLEOTIDE SEQUENCE [LARGE SCALE GENOMIC DNA]</scope>
    <source>
        <strain evidence="1 2">DSM 27375</strain>
    </source>
</reference>
<dbReference type="EMBL" id="FNBL01000008">
    <property type="protein sequence ID" value="SDF91014.1"/>
    <property type="molecule type" value="Genomic_DNA"/>
</dbReference>
<organism evidence="1 2">
    <name type="scientific">Celeribacter baekdonensis</name>
    <dbReference type="NCBI Taxonomy" id="875171"/>
    <lineage>
        <taxon>Bacteria</taxon>
        <taxon>Pseudomonadati</taxon>
        <taxon>Pseudomonadota</taxon>
        <taxon>Alphaproteobacteria</taxon>
        <taxon>Rhodobacterales</taxon>
        <taxon>Roseobacteraceae</taxon>
        <taxon>Celeribacter</taxon>
    </lineage>
</organism>
<sequence length="132" mass="14797">MGFLSGGIVFASICARSISGRKSHLMQIKVFAIPLSYHIFERRGSRPQSDSWAPAFLPRTLLPIVRAVSCLLCVGRILYWRRRDAFLLRRLFFFQPAVRPGPSHSNGPDQRAVRHLASPIWTLAPAALESSP</sequence>
<name>A0A1G7PXM7_9RHOB</name>
<dbReference type="Proteomes" id="UP000182284">
    <property type="component" value="Unassembled WGS sequence"/>
</dbReference>
<gene>
    <name evidence="1" type="ORF">SAMN04488117_108197</name>
</gene>
<evidence type="ECO:0000313" key="2">
    <source>
        <dbReference type="Proteomes" id="UP000182284"/>
    </source>
</evidence>
<dbReference type="AlphaFoldDB" id="A0A1G7PXM7"/>
<proteinExistence type="predicted"/>
<evidence type="ECO:0000313" key="1">
    <source>
        <dbReference type="EMBL" id="SDF91014.1"/>
    </source>
</evidence>
<protein>
    <submittedName>
        <fullName evidence="1">Uncharacterized protein</fullName>
    </submittedName>
</protein>